<dbReference type="PANTHER" id="PTHR12442:SF26">
    <property type="entry name" value="CYTOPLASMIC DYNEIN 2 INTERMEDIATE CHAIN 2"/>
    <property type="match status" value="1"/>
</dbReference>
<protein>
    <submittedName>
        <fullName evidence="5">WDR34</fullName>
    </submittedName>
</protein>
<evidence type="ECO:0000256" key="4">
    <source>
        <dbReference type="ARBA" id="ARBA00022737"/>
    </source>
</evidence>
<proteinExistence type="predicted"/>
<keyword evidence="4" id="KW-0677">Repeat</keyword>
<dbReference type="OrthoDB" id="445052at2759"/>
<reference evidence="5" key="1">
    <citation type="submission" date="2020-06" db="EMBL/GenBank/DDBJ databases">
        <title>Draft genome of Bugula neritina, a colonial animal packing powerful symbionts and potential medicines.</title>
        <authorList>
            <person name="Rayko M."/>
        </authorList>
    </citation>
    <scope>NUCLEOTIDE SEQUENCE [LARGE SCALE GENOMIC DNA]</scope>
    <source>
        <strain evidence="5">Kwan_BN1</strain>
    </source>
</reference>
<dbReference type="Gene3D" id="2.130.10.10">
    <property type="entry name" value="YVTN repeat-like/Quinoprotein amine dehydrogenase"/>
    <property type="match status" value="1"/>
</dbReference>
<accession>A0A7J7JS79</accession>
<comment type="subcellular location">
    <subcellularLocation>
        <location evidence="1">Cytoplasm</location>
    </subcellularLocation>
</comment>
<evidence type="ECO:0000313" key="6">
    <source>
        <dbReference type="Proteomes" id="UP000593567"/>
    </source>
</evidence>
<organism evidence="5 6">
    <name type="scientific">Bugula neritina</name>
    <name type="common">Brown bryozoan</name>
    <name type="synonym">Sertularia neritina</name>
    <dbReference type="NCBI Taxonomy" id="10212"/>
    <lineage>
        <taxon>Eukaryota</taxon>
        <taxon>Metazoa</taxon>
        <taxon>Spiralia</taxon>
        <taxon>Lophotrochozoa</taxon>
        <taxon>Bryozoa</taxon>
        <taxon>Gymnolaemata</taxon>
        <taxon>Cheilostomatida</taxon>
        <taxon>Flustrina</taxon>
        <taxon>Buguloidea</taxon>
        <taxon>Bugulidae</taxon>
        <taxon>Bugula</taxon>
    </lineage>
</organism>
<comment type="caution">
    <text evidence="5">The sequence shown here is derived from an EMBL/GenBank/DDBJ whole genome shotgun (WGS) entry which is preliminary data.</text>
</comment>
<dbReference type="Pfam" id="PF00400">
    <property type="entry name" value="WD40"/>
    <property type="match status" value="1"/>
</dbReference>
<keyword evidence="6" id="KW-1185">Reference proteome</keyword>
<dbReference type="SMART" id="SM00320">
    <property type="entry name" value="WD40"/>
    <property type="match status" value="3"/>
</dbReference>
<dbReference type="InterPro" id="IPR015943">
    <property type="entry name" value="WD40/YVTN_repeat-like_dom_sf"/>
</dbReference>
<evidence type="ECO:0000313" key="5">
    <source>
        <dbReference type="EMBL" id="KAF6028805.1"/>
    </source>
</evidence>
<dbReference type="GO" id="GO:0045504">
    <property type="term" value="F:dynein heavy chain binding"/>
    <property type="evidence" value="ECO:0007669"/>
    <property type="project" value="TreeGrafter"/>
</dbReference>
<keyword evidence="3" id="KW-0853">WD repeat</keyword>
<dbReference type="PANTHER" id="PTHR12442">
    <property type="entry name" value="DYNEIN INTERMEDIATE CHAIN"/>
    <property type="match status" value="1"/>
</dbReference>
<dbReference type="InterPro" id="IPR036322">
    <property type="entry name" value="WD40_repeat_dom_sf"/>
</dbReference>
<dbReference type="EMBL" id="VXIV02001905">
    <property type="protein sequence ID" value="KAF6028805.1"/>
    <property type="molecule type" value="Genomic_DNA"/>
</dbReference>
<evidence type="ECO:0000256" key="3">
    <source>
        <dbReference type="ARBA" id="ARBA00022574"/>
    </source>
</evidence>
<dbReference type="AlphaFoldDB" id="A0A7J7JS79"/>
<dbReference type="InterPro" id="IPR050687">
    <property type="entry name" value="Dynein_IC"/>
</dbReference>
<evidence type="ECO:0000256" key="1">
    <source>
        <dbReference type="ARBA" id="ARBA00004496"/>
    </source>
</evidence>
<name>A0A7J7JS79_BUGNE</name>
<sequence>MLIASSSKGDDSHNEPISKVMWYKVPGKKKLYHVLSVGLDGKMLVWKLDKDKNRLKLSKGYVLLAQHMPKSVKIKSSKRNPEMGVTSLDFSCVDEETFYIGSESGGMFRCSVNSQVSAGDSTSSISLVDPVKLTFLPHCGPVYSVNSSPYHRNLFLSCSSDSTLRVHSILQTQPVMVIEPASGYLYTVRWSPTKPLVFAVTTQDGRALIYDLKKSQTTPAHVLEASPSKQAVYVMEFNQKQRKFMATGDAVGVIKVWQLNDEITTESAAERDILNSLADTSGQD</sequence>
<dbReference type="GO" id="GO:0097014">
    <property type="term" value="C:ciliary plasm"/>
    <property type="evidence" value="ECO:0007669"/>
    <property type="project" value="TreeGrafter"/>
</dbReference>
<dbReference type="GO" id="GO:0045503">
    <property type="term" value="F:dynein light chain binding"/>
    <property type="evidence" value="ECO:0007669"/>
    <property type="project" value="TreeGrafter"/>
</dbReference>
<dbReference type="Proteomes" id="UP000593567">
    <property type="component" value="Unassembled WGS sequence"/>
</dbReference>
<dbReference type="GO" id="GO:0005868">
    <property type="term" value="C:cytoplasmic dynein complex"/>
    <property type="evidence" value="ECO:0007669"/>
    <property type="project" value="TreeGrafter"/>
</dbReference>
<dbReference type="GO" id="GO:0042073">
    <property type="term" value="P:intraciliary transport"/>
    <property type="evidence" value="ECO:0007669"/>
    <property type="project" value="TreeGrafter"/>
</dbReference>
<dbReference type="InterPro" id="IPR001680">
    <property type="entry name" value="WD40_rpt"/>
</dbReference>
<evidence type="ECO:0000256" key="2">
    <source>
        <dbReference type="ARBA" id="ARBA00022490"/>
    </source>
</evidence>
<dbReference type="SUPFAM" id="SSF50978">
    <property type="entry name" value="WD40 repeat-like"/>
    <property type="match status" value="1"/>
</dbReference>
<keyword evidence="2" id="KW-0963">Cytoplasm</keyword>
<gene>
    <name evidence="5" type="ORF">EB796_012884</name>
</gene>